<evidence type="ECO:0000313" key="1">
    <source>
        <dbReference type="EMBL" id="KAJ8318535.1"/>
    </source>
</evidence>
<organism evidence="1 2">
    <name type="scientific">Tegillarca granosa</name>
    <name type="common">Malaysian cockle</name>
    <name type="synonym">Anadara granosa</name>
    <dbReference type="NCBI Taxonomy" id="220873"/>
    <lineage>
        <taxon>Eukaryota</taxon>
        <taxon>Metazoa</taxon>
        <taxon>Spiralia</taxon>
        <taxon>Lophotrochozoa</taxon>
        <taxon>Mollusca</taxon>
        <taxon>Bivalvia</taxon>
        <taxon>Autobranchia</taxon>
        <taxon>Pteriomorphia</taxon>
        <taxon>Arcoida</taxon>
        <taxon>Arcoidea</taxon>
        <taxon>Arcidae</taxon>
        <taxon>Tegillarca</taxon>
    </lineage>
</organism>
<reference evidence="1 2" key="1">
    <citation type="submission" date="2022-12" db="EMBL/GenBank/DDBJ databases">
        <title>Chromosome-level genome of Tegillarca granosa.</title>
        <authorList>
            <person name="Kim J."/>
        </authorList>
    </citation>
    <scope>NUCLEOTIDE SEQUENCE [LARGE SCALE GENOMIC DNA]</scope>
    <source>
        <strain evidence="1">Teg-2019</strain>
        <tissue evidence="1">Adductor muscle</tissue>
    </source>
</reference>
<sequence>MRGRLGGAGTTKSVFSLFSQTASWILWKFGLGLGETFAVITFVSKSLVDFLVLLWTPNMIAVRQIYLTYDFNGGGGVVRWRKGGWGGMLIRKKYKGRYLNSYHTKHCLPCTRYLDVPFSCNFFLMFTEITKKRFKMISKN</sequence>
<proteinExistence type="predicted"/>
<accession>A0ABQ9FQJ1</accession>
<comment type="caution">
    <text evidence="1">The sequence shown here is derived from an EMBL/GenBank/DDBJ whole genome shotgun (WGS) entry which is preliminary data.</text>
</comment>
<dbReference type="EMBL" id="JARBDR010000214">
    <property type="protein sequence ID" value="KAJ8318535.1"/>
    <property type="molecule type" value="Genomic_DNA"/>
</dbReference>
<name>A0ABQ9FQJ1_TEGGR</name>
<evidence type="ECO:0000313" key="2">
    <source>
        <dbReference type="Proteomes" id="UP001217089"/>
    </source>
</evidence>
<gene>
    <name evidence="1" type="ORF">KUTeg_003626</name>
</gene>
<keyword evidence="2" id="KW-1185">Reference proteome</keyword>
<dbReference type="Proteomes" id="UP001217089">
    <property type="component" value="Unassembled WGS sequence"/>
</dbReference>
<protein>
    <submittedName>
        <fullName evidence="1">Uncharacterized protein</fullName>
    </submittedName>
</protein>